<gene>
    <name evidence="1" type="ORF">CLODIP_2_CD03097</name>
</gene>
<keyword evidence="2" id="KW-1185">Reference proteome</keyword>
<dbReference type="AlphaFoldDB" id="A0A8S1DQU8"/>
<evidence type="ECO:0000313" key="2">
    <source>
        <dbReference type="Proteomes" id="UP000494165"/>
    </source>
</evidence>
<evidence type="ECO:0000313" key="1">
    <source>
        <dbReference type="EMBL" id="CAB3384559.1"/>
    </source>
</evidence>
<accession>A0A8S1DQU8</accession>
<proteinExistence type="predicted"/>
<sequence length="66" mass="7233">MFAMCTEKAVRYGRRKSNYCSRGLKLNTTIPFKLSSRPSCVFPTAATLASIQATAVTFNNSAPWLG</sequence>
<dbReference type="Proteomes" id="UP000494165">
    <property type="component" value="Unassembled WGS sequence"/>
</dbReference>
<reference evidence="1 2" key="1">
    <citation type="submission" date="2020-04" db="EMBL/GenBank/DDBJ databases">
        <authorList>
            <person name="Alioto T."/>
            <person name="Alioto T."/>
            <person name="Gomez Garrido J."/>
        </authorList>
    </citation>
    <scope>NUCLEOTIDE SEQUENCE [LARGE SCALE GENOMIC DNA]</scope>
</reference>
<protein>
    <submittedName>
        <fullName evidence="1">Uncharacterized protein</fullName>
    </submittedName>
</protein>
<comment type="caution">
    <text evidence="1">The sequence shown here is derived from an EMBL/GenBank/DDBJ whole genome shotgun (WGS) entry which is preliminary data.</text>
</comment>
<dbReference type="EMBL" id="CADEPI010000357">
    <property type="protein sequence ID" value="CAB3384559.1"/>
    <property type="molecule type" value="Genomic_DNA"/>
</dbReference>
<organism evidence="1 2">
    <name type="scientific">Cloeon dipterum</name>
    <dbReference type="NCBI Taxonomy" id="197152"/>
    <lineage>
        <taxon>Eukaryota</taxon>
        <taxon>Metazoa</taxon>
        <taxon>Ecdysozoa</taxon>
        <taxon>Arthropoda</taxon>
        <taxon>Hexapoda</taxon>
        <taxon>Insecta</taxon>
        <taxon>Pterygota</taxon>
        <taxon>Palaeoptera</taxon>
        <taxon>Ephemeroptera</taxon>
        <taxon>Pisciforma</taxon>
        <taxon>Baetidae</taxon>
        <taxon>Cloeon</taxon>
    </lineage>
</organism>
<name>A0A8S1DQU8_9INSE</name>